<dbReference type="InterPro" id="IPR002347">
    <property type="entry name" value="SDR_fam"/>
</dbReference>
<accession>R9APU9</accession>
<evidence type="ECO:0000256" key="2">
    <source>
        <dbReference type="ARBA" id="ARBA00022857"/>
    </source>
</evidence>
<dbReference type="SUPFAM" id="SSF51735">
    <property type="entry name" value="NAD(P)-binding Rossmann-fold domains"/>
    <property type="match status" value="1"/>
</dbReference>
<reference evidence="6" key="1">
    <citation type="journal article" date="2013" name="BMC Genomics">
        <title>Genome and transcriptome sequencing of the halophilic fungus Wallemia ichthyophaga: haloadaptations present and absent.</title>
        <authorList>
            <person name="Zajc J."/>
            <person name="Liu Y."/>
            <person name="Dai W."/>
            <person name="Yang Z."/>
            <person name="Hu J."/>
            <person name="Gostincar C."/>
            <person name="Gunde-Cimerman N."/>
        </authorList>
    </citation>
    <scope>NUCLEOTIDE SEQUENCE [LARGE SCALE GENOMIC DNA]</scope>
    <source>
        <strain evidence="6">EXF-994 / CBS 113033</strain>
    </source>
</reference>
<dbReference type="AlphaFoldDB" id="R9APU9"/>
<dbReference type="InterPro" id="IPR051911">
    <property type="entry name" value="SDR_oxidoreductase"/>
</dbReference>
<keyword evidence="2" id="KW-0521">NADP</keyword>
<dbReference type="OrthoDB" id="1274115at2759"/>
<evidence type="ECO:0000256" key="4">
    <source>
        <dbReference type="RuleBase" id="RU000363"/>
    </source>
</evidence>
<dbReference type="Gene3D" id="3.40.50.720">
    <property type="entry name" value="NAD(P)-binding Rossmann-like Domain"/>
    <property type="match status" value="1"/>
</dbReference>
<dbReference type="PANTHER" id="PTHR43976">
    <property type="entry name" value="SHORT CHAIN DEHYDROGENASE"/>
    <property type="match status" value="1"/>
</dbReference>
<dbReference type="GO" id="GO:0016491">
    <property type="term" value="F:oxidoreductase activity"/>
    <property type="evidence" value="ECO:0007669"/>
    <property type="project" value="UniProtKB-KW"/>
</dbReference>
<dbReference type="eggNOG" id="KOG1205">
    <property type="taxonomic scope" value="Eukaryota"/>
</dbReference>
<gene>
    <name evidence="5" type="ORF">J056_002286</name>
</gene>
<evidence type="ECO:0000313" key="5">
    <source>
        <dbReference type="EMBL" id="EOR04208.1"/>
    </source>
</evidence>
<dbReference type="Pfam" id="PF00106">
    <property type="entry name" value="adh_short"/>
    <property type="match status" value="1"/>
</dbReference>
<dbReference type="RefSeq" id="XP_009266425.1">
    <property type="nucleotide sequence ID" value="XM_009268150.1"/>
</dbReference>
<dbReference type="InterPro" id="IPR020904">
    <property type="entry name" value="Sc_DH/Rdtase_CS"/>
</dbReference>
<proteinExistence type="inferred from homology"/>
<comment type="similarity">
    <text evidence="1 4">Belongs to the short-chain dehydrogenases/reductases (SDR) family.</text>
</comment>
<dbReference type="PRINTS" id="PR00081">
    <property type="entry name" value="GDHRDH"/>
</dbReference>
<dbReference type="CDD" id="cd05374">
    <property type="entry name" value="17beta-HSD-like_SDR_c"/>
    <property type="match status" value="1"/>
</dbReference>
<name>R9APU9_WALI9</name>
<dbReference type="InterPro" id="IPR036291">
    <property type="entry name" value="NAD(P)-bd_dom_sf"/>
</dbReference>
<keyword evidence="3" id="KW-0560">Oxidoreductase</keyword>
<dbReference type="EMBL" id="KE007225">
    <property type="protein sequence ID" value="EOR04208.1"/>
    <property type="molecule type" value="Genomic_DNA"/>
</dbReference>
<keyword evidence="6" id="KW-1185">Reference proteome</keyword>
<dbReference type="KEGG" id="wic:J056_002286"/>
<dbReference type="Proteomes" id="UP000014064">
    <property type="component" value="Unassembled WGS sequence"/>
</dbReference>
<dbReference type="HOGENOM" id="CLU_630390_0_0_1"/>
<dbReference type="PRINTS" id="PR00080">
    <property type="entry name" value="SDRFAMILY"/>
</dbReference>
<organism evidence="5 6">
    <name type="scientific">Wallemia ichthyophaga (strain EXF-994 / CBS 113033)</name>
    <dbReference type="NCBI Taxonomy" id="1299270"/>
    <lineage>
        <taxon>Eukaryota</taxon>
        <taxon>Fungi</taxon>
        <taxon>Dikarya</taxon>
        <taxon>Basidiomycota</taxon>
        <taxon>Wallemiomycotina</taxon>
        <taxon>Wallemiomycetes</taxon>
        <taxon>Wallemiales</taxon>
        <taxon>Wallemiaceae</taxon>
        <taxon>Wallemia</taxon>
    </lineage>
</organism>
<evidence type="ECO:0000256" key="3">
    <source>
        <dbReference type="ARBA" id="ARBA00023002"/>
    </source>
</evidence>
<dbReference type="GeneID" id="20375238"/>
<dbReference type="PANTHER" id="PTHR43976:SF16">
    <property type="entry name" value="SHORT-CHAIN DEHYDROGENASE_REDUCTASE FAMILY PROTEIN"/>
    <property type="match status" value="1"/>
</dbReference>
<evidence type="ECO:0000256" key="1">
    <source>
        <dbReference type="ARBA" id="ARBA00006484"/>
    </source>
</evidence>
<sequence length="435" mass="48127">MSAKVFYITGTSSGFGRELALDLASRGHNVIATALSIDWIEDLAKVDNVKTQQVDVTDSPTILQQKVEEAIKFFGKIDVLFNNAGLIQNGCLEELDDAEIRNLFDVNVFGNINLTRAILPYFRSTETESMICTVTSMGGTVSIGGCSAYCASKFALEGFFEGLSGELNSSQLPIKVLCISPGGFRTNLYSNAKSPKNTIDAYKPATEIMNDLCKQFSTAGGMPKVGAKLMADAMLKEGSAEGREIPLRLPIGSDSVKFTLDKFKRESEMYEAWRSFAAEADTKELVLDLASRGQKVIATALSTDLIENFTKLDNAKTQKVDEIDSPANLQQKVEEAITFFDIDVPMNNAGFSQTTSCIAFFTYRIHCFVSCLTFSDVSFHDQAIDTHFLRHWLQSFIYAKACFWQLQRLSKKVFCSERLKTTEAVSAASRDSNRY</sequence>
<dbReference type="STRING" id="1299270.R9APU9"/>
<dbReference type="PROSITE" id="PS00061">
    <property type="entry name" value="ADH_SHORT"/>
    <property type="match status" value="1"/>
</dbReference>
<evidence type="ECO:0000313" key="6">
    <source>
        <dbReference type="Proteomes" id="UP000014064"/>
    </source>
</evidence>
<protein>
    <submittedName>
        <fullName evidence="5">Uncharacterized protein</fullName>
    </submittedName>
</protein>